<dbReference type="Proteomes" id="UP000321393">
    <property type="component" value="Unassembled WGS sequence"/>
</dbReference>
<evidence type="ECO:0000313" key="4">
    <source>
        <dbReference type="EMBL" id="KAA0056022.1"/>
    </source>
</evidence>
<feature type="domain" description="RFTS" evidence="3">
    <location>
        <begin position="34"/>
        <end position="79"/>
    </location>
</feature>
<protein>
    <recommendedName>
        <fullName evidence="3">RFTS domain-containing protein</fullName>
    </recommendedName>
</protein>
<evidence type="ECO:0000313" key="5">
    <source>
        <dbReference type="EMBL" id="TYK27710.1"/>
    </source>
</evidence>
<evidence type="ECO:0000256" key="1">
    <source>
        <dbReference type="ARBA" id="ARBA00004123"/>
    </source>
</evidence>
<comment type="caution">
    <text evidence="4">The sequence shown here is derived from an EMBL/GenBank/DDBJ whole genome shotgun (WGS) entry which is preliminary data.</text>
</comment>
<name>A0A5A7UJG3_CUCMM</name>
<dbReference type="Proteomes" id="UP000321947">
    <property type="component" value="Unassembled WGS sequence"/>
</dbReference>
<evidence type="ECO:0000313" key="7">
    <source>
        <dbReference type="Proteomes" id="UP000321947"/>
    </source>
</evidence>
<evidence type="ECO:0000256" key="2">
    <source>
        <dbReference type="ARBA" id="ARBA00023242"/>
    </source>
</evidence>
<dbReference type="AlphaFoldDB" id="A0A5A7UJG3"/>
<evidence type="ECO:0000313" key="6">
    <source>
        <dbReference type="Proteomes" id="UP000321393"/>
    </source>
</evidence>
<dbReference type="EMBL" id="SSTD01002571">
    <property type="protein sequence ID" value="TYK27710.1"/>
    <property type="molecule type" value="Genomic_DNA"/>
</dbReference>
<dbReference type="OrthoDB" id="1736440at2759"/>
<dbReference type="InterPro" id="IPR022702">
    <property type="entry name" value="Cytosine_MeTrfase1_RFD"/>
</dbReference>
<gene>
    <name evidence="5" type="ORF">E5676_scaffold225G00450</name>
    <name evidence="4" type="ORF">E6C27_scaffold319G001710</name>
</gene>
<dbReference type="EMBL" id="SSTE01008362">
    <property type="protein sequence ID" value="KAA0056022.1"/>
    <property type="molecule type" value="Genomic_DNA"/>
</dbReference>
<dbReference type="STRING" id="1194695.A0A5A7UJG3"/>
<sequence length="99" mass="11077">MPKNAGACSYFKVKTIPLPEKSYVTECKKEVAVEDEIVWCEGFGRIESWTISGYEDGSPTIWISTDVADYDRARPAGLFAAAGAIKDQRREIWTSLRPT</sequence>
<dbReference type="Pfam" id="PF12047">
    <property type="entry name" value="DNMT1-RFD"/>
    <property type="match status" value="1"/>
</dbReference>
<accession>A0A5A7UJG3</accession>
<organism evidence="4 6">
    <name type="scientific">Cucumis melo var. makuwa</name>
    <name type="common">Oriental melon</name>
    <dbReference type="NCBI Taxonomy" id="1194695"/>
    <lineage>
        <taxon>Eukaryota</taxon>
        <taxon>Viridiplantae</taxon>
        <taxon>Streptophyta</taxon>
        <taxon>Embryophyta</taxon>
        <taxon>Tracheophyta</taxon>
        <taxon>Spermatophyta</taxon>
        <taxon>Magnoliopsida</taxon>
        <taxon>eudicotyledons</taxon>
        <taxon>Gunneridae</taxon>
        <taxon>Pentapetalae</taxon>
        <taxon>rosids</taxon>
        <taxon>fabids</taxon>
        <taxon>Cucurbitales</taxon>
        <taxon>Cucurbitaceae</taxon>
        <taxon>Benincaseae</taxon>
        <taxon>Cucumis</taxon>
    </lineage>
</organism>
<comment type="subcellular location">
    <subcellularLocation>
        <location evidence="1">Nucleus</location>
    </subcellularLocation>
</comment>
<keyword evidence="2" id="KW-0539">Nucleus</keyword>
<dbReference type="GO" id="GO:0005634">
    <property type="term" value="C:nucleus"/>
    <property type="evidence" value="ECO:0007669"/>
    <property type="project" value="UniProtKB-SubCell"/>
</dbReference>
<reference evidence="6 7" key="1">
    <citation type="submission" date="2019-08" db="EMBL/GenBank/DDBJ databases">
        <title>Draft genome sequences of two oriental melons (Cucumis melo L. var makuwa).</title>
        <authorList>
            <person name="Kwon S.-Y."/>
        </authorList>
    </citation>
    <scope>NUCLEOTIDE SEQUENCE [LARGE SCALE GENOMIC DNA]</scope>
    <source>
        <strain evidence="7">cv. Chang Bougi</strain>
        <strain evidence="6">cv. SW 3</strain>
        <tissue evidence="4">Leaf</tissue>
    </source>
</reference>
<evidence type="ECO:0000259" key="3">
    <source>
        <dbReference type="Pfam" id="PF12047"/>
    </source>
</evidence>
<proteinExistence type="predicted"/>